<comment type="pathway">
    <text evidence="2 13">Cofactor biosynthesis; (R)-pantothenate biosynthesis; (R)-pantothenate from (R)-pantoate and beta-alanine: step 1/1.</text>
</comment>
<dbReference type="RefSeq" id="WP_066517127.1">
    <property type="nucleotide sequence ID" value="NZ_AP017655.1"/>
</dbReference>
<dbReference type="InterPro" id="IPR003721">
    <property type="entry name" value="Pantoate_ligase"/>
</dbReference>
<keyword evidence="10 13" id="KW-0067">ATP-binding</keyword>
<dbReference type="NCBIfam" id="TIGR00018">
    <property type="entry name" value="panC"/>
    <property type="match status" value="1"/>
</dbReference>
<comment type="similarity">
    <text evidence="3 13">Belongs to the pantothenate synthetase family.</text>
</comment>
<comment type="subunit">
    <text evidence="13">Homodimer.</text>
</comment>
<keyword evidence="8 13" id="KW-0566">Pantothenate biosynthesis</keyword>
<dbReference type="GO" id="GO:0005524">
    <property type="term" value="F:ATP binding"/>
    <property type="evidence" value="ECO:0007669"/>
    <property type="project" value="UniProtKB-KW"/>
</dbReference>
<evidence type="ECO:0000256" key="13">
    <source>
        <dbReference type="HAMAP-Rule" id="MF_00158"/>
    </source>
</evidence>
<dbReference type="GO" id="GO:0015940">
    <property type="term" value="P:pantothenate biosynthetic process"/>
    <property type="evidence" value="ECO:0007669"/>
    <property type="project" value="UniProtKB-UniRule"/>
</dbReference>
<gene>
    <name evidence="13" type="primary">panC</name>
    <name evidence="14" type="ORF">SCLO_1022100</name>
</gene>
<feature type="binding site" evidence="13">
    <location>
        <position position="153"/>
    </location>
    <ligand>
        <name>(R)-pantoate</name>
        <dbReference type="ChEBI" id="CHEBI:15980"/>
    </ligand>
</feature>
<accession>A0A1E1F405</accession>
<dbReference type="UniPathway" id="UPA00028">
    <property type="reaction ID" value="UER00005"/>
</dbReference>
<evidence type="ECO:0000256" key="7">
    <source>
        <dbReference type="ARBA" id="ARBA00022598"/>
    </source>
</evidence>
<dbReference type="InterPro" id="IPR004821">
    <property type="entry name" value="Cyt_trans-like"/>
</dbReference>
<dbReference type="GO" id="GO:0004592">
    <property type="term" value="F:pantoate-beta-alanine ligase activity"/>
    <property type="evidence" value="ECO:0007669"/>
    <property type="project" value="UniProtKB-UniRule"/>
</dbReference>
<keyword evidence="7 13" id="KW-0436">Ligase</keyword>
<dbReference type="EC" id="6.3.2.1" evidence="4 13"/>
<dbReference type="SUPFAM" id="SSF52374">
    <property type="entry name" value="Nucleotidylyl transferase"/>
    <property type="match status" value="1"/>
</dbReference>
<evidence type="ECO:0000256" key="10">
    <source>
        <dbReference type="ARBA" id="ARBA00022840"/>
    </source>
</evidence>
<evidence type="ECO:0000256" key="3">
    <source>
        <dbReference type="ARBA" id="ARBA00009256"/>
    </source>
</evidence>
<evidence type="ECO:0000256" key="8">
    <source>
        <dbReference type="ARBA" id="ARBA00022655"/>
    </source>
</evidence>
<evidence type="ECO:0000256" key="5">
    <source>
        <dbReference type="ARBA" id="ARBA00014155"/>
    </source>
</evidence>
<dbReference type="EMBL" id="AP017655">
    <property type="protein sequence ID" value="BAV65250.1"/>
    <property type="molecule type" value="Genomic_DNA"/>
</dbReference>
<feature type="binding site" evidence="13">
    <location>
        <position position="61"/>
    </location>
    <ligand>
        <name>beta-alanine</name>
        <dbReference type="ChEBI" id="CHEBI:57966"/>
    </ligand>
</feature>
<dbReference type="HAMAP" id="MF_00158">
    <property type="entry name" value="PanC"/>
    <property type="match status" value="1"/>
</dbReference>
<evidence type="ECO:0000256" key="9">
    <source>
        <dbReference type="ARBA" id="ARBA00022741"/>
    </source>
</evidence>
<sequence length="286" mass="30886">MQTLRDLPALRAAINALRSDGKPLALVPTMGALHDGHMALVEEARRLAKHVVVSIFVNPRQFGPNEDLDAYPRREASDAHLLQEADVDILWAPGVDVMYPAGFSTNVALTGVTGGLDGAARPGHFDGVATVVAKLFNQVRPDVALFGEKDYQQLAVIRQMVADLDMPIEIVGLPTQRAEDGLALSSRNAYLTEEERKQALALPRALGEAKRQMEKGATVESALAKAIAMLASHGFDPIDYVTLCDAVTLEPMTVLDRPARLLGAAKMGRTRLIDNIAVDPEQDPRA</sequence>
<dbReference type="KEGG" id="sclo:SCLO_1022100"/>
<dbReference type="InterPro" id="IPR014729">
    <property type="entry name" value="Rossmann-like_a/b/a_fold"/>
</dbReference>
<reference evidence="14 15" key="1">
    <citation type="submission" date="2016-10" db="EMBL/GenBank/DDBJ databases">
        <title>Complete Genome Sequence of the Nonylphenol-Degrading Bacterium Sphingobium cloacae JCM 10874T.</title>
        <authorList>
            <person name="Ootsuka M."/>
            <person name="Nishizawa T."/>
            <person name="Ohta H."/>
        </authorList>
    </citation>
    <scope>NUCLEOTIDE SEQUENCE [LARGE SCALE GENOMIC DNA]</scope>
    <source>
        <strain evidence="14 15">JCM 10874</strain>
    </source>
</reference>
<comment type="catalytic activity">
    <reaction evidence="11 13">
        <text>(R)-pantoate + beta-alanine + ATP = (R)-pantothenate + AMP + diphosphate + H(+)</text>
        <dbReference type="Rhea" id="RHEA:10912"/>
        <dbReference type="ChEBI" id="CHEBI:15378"/>
        <dbReference type="ChEBI" id="CHEBI:15980"/>
        <dbReference type="ChEBI" id="CHEBI:29032"/>
        <dbReference type="ChEBI" id="CHEBI:30616"/>
        <dbReference type="ChEBI" id="CHEBI:33019"/>
        <dbReference type="ChEBI" id="CHEBI:57966"/>
        <dbReference type="ChEBI" id="CHEBI:456215"/>
        <dbReference type="EC" id="6.3.2.1"/>
    </reaction>
</comment>
<dbReference type="AlphaFoldDB" id="A0A1E1F405"/>
<comment type="function">
    <text evidence="12 13">Catalyzes the condensation of pantoate with beta-alanine in an ATP-dependent reaction via a pantoyl-adenylate intermediate.</text>
</comment>
<proteinExistence type="inferred from homology"/>
<dbReference type="FunFam" id="3.40.50.620:FF:000114">
    <property type="entry name" value="Pantothenate synthetase"/>
    <property type="match status" value="1"/>
</dbReference>
<protein>
    <recommendedName>
        <fullName evidence="5 13">Pantothenate synthetase</fullName>
        <shortName evidence="13">PS</shortName>
        <ecNumber evidence="4 13">6.3.2.1</ecNumber>
    </recommendedName>
    <alternativeName>
        <fullName evidence="13">Pantoate--beta-alanine ligase</fullName>
    </alternativeName>
    <alternativeName>
        <fullName evidence="13">Pantoate-activating enzyme</fullName>
    </alternativeName>
</protein>
<comment type="subcellular location">
    <subcellularLocation>
        <location evidence="1 13">Cytoplasm</location>
    </subcellularLocation>
</comment>
<dbReference type="OrthoDB" id="9773087at2"/>
<comment type="caution">
    <text evidence="13">Lacks conserved residue(s) required for the propagation of feature annotation.</text>
</comment>
<evidence type="ECO:0000256" key="4">
    <source>
        <dbReference type="ARBA" id="ARBA00012219"/>
    </source>
</evidence>
<keyword evidence="9 13" id="KW-0547">Nucleotide-binding</keyword>
<dbReference type="Pfam" id="PF02569">
    <property type="entry name" value="Pantoate_ligase"/>
    <property type="match status" value="1"/>
</dbReference>
<organism evidence="14 15">
    <name type="scientific">Sphingobium cloacae</name>
    <dbReference type="NCBI Taxonomy" id="120107"/>
    <lineage>
        <taxon>Bacteria</taxon>
        <taxon>Pseudomonadati</taxon>
        <taxon>Pseudomonadota</taxon>
        <taxon>Alphaproteobacteria</taxon>
        <taxon>Sphingomonadales</taxon>
        <taxon>Sphingomonadaceae</taxon>
        <taxon>Sphingobium</taxon>
    </lineage>
</organism>
<dbReference type="Proteomes" id="UP000218272">
    <property type="component" value="Chromosome SCLO_1"/>
</dbReference>
<feature type="binding site" evidence="13">
    <location>
        <begin position="184"/>
        <end position="187"/>
    </location>
    <ligand>
        <name>ATP</name>
        <dbReference type="ChEBI" id="CHEBI:30616"/>
    </ligand>
</feature>
<keyword evidence="6 13" id="KW-0963">Cytoplasm</keyword>
<dbReference type="Gene3D" id="3.40.50.620">
    <property type="entry name" value="HUPs"/>
    <property type="match status" value="1"/>
</dbReference>
<dbReference type="InterPro" id="IPR042176">
    <property type="entry name" value="Pantoate_ligase_C"/>
</dbReference>
<evidence type="ECO:0000256" key="1">
    <source>
        <dbReference type="ARBA" id="ARBA00004496"/>
    </source>
</evidence>
<evidence type="ECO:0000256" key="6">
    <source>
        <dbReference type="ARBA" id="ARBA00022490"/>
    </source>
</evidence>
<dbReference type="PANTHER" id="PTHR21299:SF1">
    <property type="entry name" value="PANTOATE--BETA-ALANINE LIGASE"/>
    <property type="match status" value="1"/>
</dbReference>
<keyword evidence="15" id="KW-1185">Reference proteome</keyword>
<dbReference type="Gene3D" id="3.30.1300.10">
    <property type="entry name" value="Pantoate-beta-alanine ligase, C-terminal domain"/>
    <property type="match status" value="1"/>
</dbReference>
<dbReference type="CDD" id="cd00560">
    <property type="entry name" value="PanC"/>
    <property type="match status" value="1"/>
</dbReference>
<evidence type="ECO:0000313" key="15">
    <source>
        <dbReference type="Proteomes" id="UP000218272"/>
    </source>
</evidence>
<dbReference type="NCBIfam" id="TIGR00125">
    <property type="entry name" value="cyt_tran_rel"/>
    <property type="match status" value="1"/>
</dbReference>
<evidence type="ECO:0000313" key="14">
    <source>
        <dbReference type="EMBL" id="BAV65250.1"/>
    </source>
</evidence>
<evidence type="ECO:0000256" key="11">
    <source>
        <dbReference type="ARBA" id="ARBA00048258"/>
    </source>
</evidence>
<dbReference type="GO" id="GO:0005829">
    <property type="term" value="C:cytosol"/>
    <property type="evidence" value="ECO:0007669"/>
    <property type="project" value="TreeGrafter"/>
</dbReference>
<evidence type="ECO:0000256" key="2">
    <source>
        <dbReference type="ARBA" id="ARBA00004990"/>
    </source>
</evidence>
<dbReference type="PANTHER" id="PTHR21299">
    <property type="entry name" value="CYTIDYLATE KINASE/PANTOATE-BETA-ALANINE LIGASE"/>
    <property type="match status" value="1"/>
</dbReference>
<feature type="binding site" evidence="13">
    <location>
        <position position="61"/>
    </location>
    <ligand>
        <name>(R)-pantoate</name>
        <dbReference type="ChEBI" id="CHEBI:15980"/>
    </ligand>
</feature>
<feature type="active site" description="Proton donor" evidence="13">
    <location>
        <position position="37"/>
    </location>
</feature>
<name>A0A1E1F405_9SPHN</name>
<evidence type="ECO:0000256" key="12">
    <source>
        <dbReference type="ARBA" id="ARBA00055042"/>
    </source>
</evidence>
<comment type="miscellaneous">
    <text evidence="13">The reaction proceeds by a bi uni uni bi ping pong mechanism.</text>
</comment>
<feature type="binding site" evidence="13">
    <location>
        <begin position="147"/>
        <end position="150"/>
    </location>
    <ligand>
        <name>ATP</name>
        <dbReference type="ChEBI" id="CHEBI:30616"/>
    </ligand>
</feature>
<feature type="binding site" evidence="13">
    <location>
        <begin position="30"/>
        <end position="37"/>
    </location>
    <ligand>
        <name>ATP</name>
        <dbReference type="ChEBI" id="CHEBI:30616"/>
    </ligand>
</feature>